<evidence type="ECO:0000256" key="6">
    <source>
        <dbReference type="ARBA" id="ARBA00022918"/>
    </source>
</evidence>
<protein>
    <recommendedName>
        <fullName evidence="7">Reverse transcriptase RNase H-like domain-containing protein</fullName>
    </recommendedName>
</protein>
<keyword evidence="4" id="KW-0255">Endonuclease</keyword>
<keyword evidence="1" id="KW-0808">Transferase</keyword>
<feature type="domain" description="Reverse transcriptase RNase H-like" evidence="7">
    <location>
        <begin position="213"/>
        <end position="313"/>
    </location>
</feature>
<keyword evidence="9" id="KW-1185">Reference proteome</keyword>
<dbReference type="GO" id="GO:0016787">
    <property type="term" value="F:hydrolase activity"/>
    <property type="evidence" value="ECO:0007669"/>
    <property type="project" value="UniProtKB-KW"/>
</dbReference>
<dbReference type="Gene3D" id="3.10.20.370">
    <property type="match status" value="1"/>
</dbReference>
<dbReference type="EMBL" id="RQTK01000154">
    <property type="protein sequence ID" value="RUS85991.1"/>
    <property type="molecule type" value="Genomic_DNA"/>
</dbReference>
<proteinExistence type="predicted"/>
<accession>A0A433TWL7</accession>
<dbReference type="GO" id="GO:0003964">
    <property type="term" value="F:RNA-directed DNA polymerase activity"/>
    <property type="evidence" value="ECO:0007669"/>
    <property type="project" value="UniProtKB-KW"/>
</dbReference>
<dbReference type="InterPro" id="IPR043502">
    <property type="entry name" value="DNA/RNA_pol_sf"/>
</dbReference>
<keyword evidence="6" id="KW-0695">RNA-directed DNA polymerase</keyword>
<keyword evidence="2" id="KW-0548">Nucleotidyltransferase</keyword>
<dbReference type="FunFam" id="3.10.20.370:FF:000001">
    <property type="entry name" value="Retrovirus-related Pol polyprotein from transposon 17.6-like protein"/>
    <property type="match status" value="2"/>
</dbReference>
<dbReference type="SUPFAM" id="SSF56672">
    <property type="entry name" value="DNA/RNA polymerases"/>
    <property type="match status" value="2"/>
</dbReference>
<evidence type="ECO:0000259" key="7">
    <source>
        <dbReference type="Pfam" id="PF17917"/>
    </source>
</evidence>
<dbReference type="Pfam" id="PF17917">
    <property type="entry name" value="RT_RNaseH"/>
    <property type="match status" value="2"/>
</dbReference>
<dbReference type="PANTHER" id="PTHR37984:SF5">
    <property type="entry name" value="PROTEIN NYNRIN-LIKE"/>
    <property type="match status" value="1"/>
</dbReference>
<name>A0A433TWL7_ELYCH</name>
<dbReference type="AlphaFoldDB" id="A0A433TWL7"/>
<evidence type="ECO:0000313" key="8">
    <source>
        <dbReference type="EMBL" id="RUS85991.1"/>
    </source>
</evidence>
<organism evidence="8 9">
    <name type="scientific">Elysia chlorotica</name>
    <name type="common">Eastern emerald elysia</name>
    <name type="synonym">Sea slug</name>
    <dbReference type="NCBI Taxonomy" id="188477"/>
    <lineage>
        <taxon>Eukaryota</taxon>
        <taxon>Metazoa</taxon>
        <taxon>Spiralia</taxon>
        <taxon>Lophotrochozoa</taxon>
        <taxon>Mollusca</taxon>
        <taxon>Gastropoda</taxon>
        <taxon>Heterobranchia</taxon>
        <taxon>Euthyneura</taxon>
        <taxon>Panpulmonata</taxon>
        <taxon>Sacoglossa</taxon>
        <taxon>Placobranchoidea</taxon>
        <taxon>Plakobranchidae</taxon>
        <taxon>Elysia</taxon>
    </lineage>
</organism>
<keyword evidence="3" id="KW-0540">Nuclease</keyword>
<dbReference type="CDD" id="cd09274">
    <property type="entry name" value="RNase_HI_RT_Ty3"/>
    <property type="match status" value="2"/>
</dbReference>
<dbReference type="GO" id="GO:0004519">
    <property type="term" value="F:endonuclease activity"/>
    <property type="evidence" value="ECO:0007669"/>
    <property type="project" value="UniProtKB-KW"/>
</dbReference>
<reference evidence="8 9" key="1">
    <citation type="submission" date="2019-01" db="EMBL/GenBank/DDBJ databases">
        <title>A draft genome assembly of the solar-powered sea slug Elysia chlorotica.</title>
        <authorList>
            <person name="Cai H."/>
            <person name="Li Q."/>
            <person name="Fang X."/>
            <person name="Li J."/>
            <person name="Curtis N.E."/>
            <person name="Altenburger A."/>
            <person name="Shibata T."/>
            <person name="Feng M."/>
            <person name="Maeda T."/>
            <person name="Schwartz J.A."/>
            <person name="Shigenobu S."/>
            <person name="Lundholm N."/>
            <person name="Nishiyama T."/>
            <person name="Yang H."/>
            <person name="Hasebe M."/>
            <person name="Li S."/>
            <person name="Pierce S.K."/>
            <person name="Wang J."/>
        </authorList>
    </citation>
    <scope>NUCLEOTIDE SEQUENCE [LARGE SCALE GENOMIC DNA]</scope>
    <source>
        <strain evidence="8">EC2010</strain>
        <tissue evidence="8">Whole organism of an adult</tissue>
    </source>
</reference>
<dbReference type="STRING" id="188477.A0A433TWL7"/>
<dbReference type="Proteomes" id="UP000271974">
    <property type="component" value="Unassembled WGS sequence"/>
</dbReference>
<keyword evidence="5" id="KW-0378">Hydrolase</keyword>
<gene>
    <name evidence="8" type="ORF">EGW08_006261</name>
</gene>
<evidence type="ECO:0000256" key="3">
    <source>
        <dbReference type="ARBA" id="ARBA00022722"/>
    </source>
</evidence>
<dbReference type="InterPro" id="IPR041373">
    <property type="entry name" value="RT_RNaseH"/>
</dbReference>
<evidence type="ECO:0000256" key="4">
    <source>
        <dbReference type="ARBA" id="ARBA00022759"/>
    </source>
</evidence>
<sequence length="446" mass="50270">MVVSELVLTHYYPSLPLKLATDASPYGLGAVISHVTEEGERPISFASRTLSKAEQGYSQLDKKALAIVWAVKKFLFYLCGRHFTLITDHQPLKYIFSPDKGIPAMSAVRQQRYAVFLSGFNYSIEYRNSKANANADSLSRLPLPVSDTDSETIDDTDELYYQEVVDSIPVSANSIAKESRHDFTIARVLNYVTKDDWIAQNHYTIFCRTTLHSIATDASPYGLGAVISHVTEEGERPISFASRTLSKAEQGYSQLDKEALAIVWAVKKFFYLCGRHFTLPDHQPLKYIFSPDKGIPAMSAARQQRYAVFLSGFNYSIEYRNSKANANVDSLSRLPLPVSDTESESETSDDTDELYYQEVVESIPVSAKPITKVSRHDLTIARVLSFVIKDDWPSSIEPELRPFTSEDMNLVYNKNVYSGAIESFHHGNSNNKYCKHCTKAIWELLK</sequence>
<dbReference type="PANTHER" id="PTHR37984">
    <property type="entry name" value="PROTEIN CBG26694"/>
    <property type="match status" value="1"/>
</dbReference>
<evidence type="ECO:0000313" key="9">
    <source>
        <dbReference type="Proteomes" id="UP000271974"/>
    </source>
</evidence>
<evidence type="ECO:0000256" key="5">
    <source>
        <dbReference type="ARBA" id="ARBA00022801"/>
    </source>
</evidence>
<evidence type="ECO:0000256" key="2">
    <source>
        <dbReference type="ARBA" id="ARBA00022695"/>
    </source>
</evidence>
<feature type="domain" description="Reverse transcriptase RNase H-like" evidence="7">
    <location>
        <begin position="13"/>
        <end position="120"/>
    </location>
</feature>
<dbReference type="InterPro" id="IPR050951">
    <property type="entry name" value="Retrovirus_Pol_polyprotein"/>
</dbReference>
<dbReference type="OrthoDB" id="6160665at2759"/>
<comment type="caution">
    <text evidence="8">The sequence shown here is derived from an EMBL/GenBank/DDBJ whole genome shotgun (WGS) entry which is preliminary data.</text>
</comment>
<evidence type="ECO:0000256" key="1">
    <source>
        <dbReference type="ARBA" id="ARBA00022679"/>
    </source>
</evidence>